<evidence type="ECO:0000259" key="3">
    <source>
        <dbReference type="PROSITE" id="PS50977"/>
    </source>
</evidence>
<dbReference type="InterPro" id="IPR050624">
    <property type="entry name" value="HTH-type_Tx_Regulator"/>
</dbReference>
<dbReference type="Proteomes" id="UP001600894">
    <property type="component" value="Unassembled WGS sequence"/>
</dbReference>
<dbReference type="RefSeq" id="WP_178301989.1">
    <property type="nucleotide sequence ID" value="NZ_BAABXL010000001.1"/>
</dbReference>
<dbReference type="PANTHER" id="PTHR43479">
    <property type="entry name" value="ACREF/ENVCD OPERON REPRESSOR-RELATED"/>
    <property type="match status" value="1"/>
</dbReference>
<gene>
    <name evidence="4" type="ORF">F130042H8_15120</name>
</gene>
<evidence type="ECO:0000256" key="1">
    <source>
        <dbReference type="ARBA" id="ARBA00023125"/>
    </source>
</evidence>
<protein>
    <recommendedName>
        <fullName evidence="3">HTH tetR-type domain-containing protein</fullName>
    </recommendedName>
</protein>
<keyword evidence="5" id="KW-1185">Reference proteome</keyword>
<feature type="DNA-binding region" description="H-T-H motif" evidence="2">
    <location>
        <begin position="34"/>
        <end position="53"/>
    </location>
</feature>
<dbReference type="Gene3D" id="1.10.357.10">
    <property type="entry name" value="Tetracycline Repressor, domain 2"/>
    <property type="match status" value="1"/>
</dbReference>
<reference evidence="4 5" key="1">
    <citation type="submission" date="2024-04" db="EMBL/GenBank/DDBJ databases">
        <title>Defined microbial consortia suppress multidrug-resistant proinflammatory Enterobacteriaceae via ecological control.</title>
        <authorList>
            <person name="Furuichi M."/>
            <person name="Kawaguchi T."/>
            <person name="Pust M."/>
            <person name="Yasuma K."/>
            <person name="Plichta D."/>
            <person name="Hasegawa N."/>
            <person name="Ohya T."/>
            <person name="Bhattarai S."/>
            <person name="Sasajima S."/>
            <person name="Aoto Y."/>
            <person name="Tuganbaev T."/>
            <person name="Yaginuma M."/>
            <person name="Ueda M."/>
            <person name="Okahashi N."/>
            <person name="Amafuji K."/>
            <person name="Kiridooshi Y."/>
            <person name="Sugita K."/>
            <person name="Strazar M."/>
            <person name="Skelly A."/>
            <person name="Suda W."/>
            <person name="Hattori M."/>
            <person name="Nakamoto N."/>
            <person name="Caballero S."/>
            <person name="Norman J."/>
            <person name="Olle B."/>
            <person name="Tanoue T."/>
            <person name="Arita M."/>
            <person name="Bucci V."/>
            <person name="Atarashi K."/>
            <person name="Xavier R."/>
            <person name="Honda K."/>
        </authorList>
    </citation>
    <scope>NUCLEOTIDE SEQUENCE [LARGE SCALE GENOMIC DNA]</scope>
    <source>
        <strain evidence="5">f13</strain>
    </source>
</reference>
<accession>A0ABQ0AWN5</accession>
<comment type="caution">
    <text evidence="4">The sequence shown here is derived from an EMBL/GenBank/DDBJ whole genome shotgun (WGS) entry which is preliminary data.</text>
</comment>
<dbReference type="InterPro" id="IPR009057">
    <property type="entry name" value="Homeodomain-like_sf"/>
</dbReference>
<organism evidence="4 5">
    <name type="scientific">Enterocloster alcoholdehydrogenati</name>
    <dbReference type="NCBI Taxonomy" id="2547410"/>
    <lineage>
        <taxon>Bacteria</taxon>
        <taxon>Bacillati</taxon>
        <taxon>Bacillota</taxon>
        <taxon>Clostridia</taxon>
        <taxon>Lachnospirales</taxon>
        <taxon>Lachnospiraceae</taxon>
        <taxon>Enterocloster</taxon>
    </lineage>
</organism>
<evidence type="ECO:0000256" key="2">
    <source>
        <dbReference type="PROSITE-ProRule" id="PRU00335"/>
    </source>
</evidence>
<dbReference type="PANTHER" id="PTHR43479:SF11">
    <property type="entry name" value="ACREF_ENVCD OPERON REPRESSOR-RELATED"/>
    <property type="match status" value="1"/>
</dbReference>
<evidence type="ECO:0000313" key="5">
    <source>
        <dbReference type="Proteomes" id="UP001600894"/>
    </source>
</evidence>
<evidence type="ECO:0000313" key="4">
    <source>
        <dbReference type="EMBL" id="GAA6268452.1"/>
    </source>
</evidence>
<keyword evidence="1 2" id="KW-0238">DNA-binding</keyword>
<proteinExistence type="predicted"/>
<dbReference type="PROSITE" id="PS50977">
    <property type="entry name" value="HTH_TETR_2"/>
    <property type="match status" value="1"/>
</dbReference>
<feature type="domain" description="HTH tetR-type" evidence="3">
    <location>
        <begin position="11"/>
        <end position="71"/>
    </location>
</feature>
<dbReference type="InterPro" id="IPR001647">
    <property type="entry name" value="HTH_TetR"/>
</dbReference>
<sequence>MPTEKFMNLGDYKKQAILDAMHTEFMTTPYSEIRISSLIKRAGISRASFYLYFESKDDLFACMMRQRRERLEQGLVEAFREKKGTFHESMELLVERIMTDESYRDCWEFCRRMLEDETCREVAVRTEAEFGGRRLREKSEKECFEAMDRTGYGELNEERLRCAIEMGLLVIIRISMLQLDQAADPRELKNMAYQQFAILDRGIRD</sequence>
<dbReference type="Pfam" id="PF00440">
    <property type="entry name" value="TetR_N"/>
    <property type="match status" value="1"/>
</dbReference>
<name>A0ABQ0AWN5_9FIRM</name>
<dbReference type="SUPFAM" id="SSF46689">
    <property type="entry name" value="Homeodomain-like"/>
    <property type="match status" value="1"/>
</dbReference>
<dbReference type="EMBL" id="BAABXL010000001">
    <property type="protein sequence ID" value="GAA6268452.1"/>
    <property type="molecule type" value="Genomic_DNA"/>
</dbReference>